<evidence type="ECO:0000313" key="3">
    <source>
        <dbReference type="EMBL" id="GAO07382.1"/>
    </source>
</evidence>
<feature type="transmembrane region" description="Helical" evidence="2">
    <location>
        <begin position="57"/>
        <end position="79"/>
    </location>
</feature>
<keyword evidence="4" id="KW-1185">Reference proteome</keyword>
<dbReference type="Proteomes" id="UP000048965">
    <property type="component" value="Unassembled WGS sequence"/>
</dbReference>
<keyword evidence="2" id="KW-0812">Transmembrane</keyword>
<feature type="region of interest" description="Disordered" evidence="1">
    <location>
        <begin position="1"/>
        <end position="26"/>
    </location>
</feature>
<feature type="transmembrane region" description="Helical" evidence="2">
    <location>
        <begin position="27"/>
        <end position="45"/>
    </location>
</feature>
<feature type="compositionally biased region" description="Basic residues" evidence="1">
    <location>
        <begin position="15"/>
        <end position="26"/>
    </location>
</feature>
<comment type="caution">
    <text evidence="3">The sequence shown here is derived from an EMBL/GenBank/DDBJ whole genome shotgun (WGS) entry which is preliminary data.</text>
</comment>
<dbReference type="Pfam" id="PF18969">
    <property type="entry name" value="DUF5708"/>
    <property type="match status" value="1"/>
</dbReference>
<keyword evidence="2" id="KW-1133">Transmembrane helix</keyword>
<reference evidence="3 4" key="2">
    <citation type="journal article" date="2015" name="Stand. Genomic Sci.">
        <title>Draft genome sequence of marine-derived Streptomyces sp. TP-A0598, a producer of anti-MRSA antibiotic lydicamycins.</title>
        <authorList>
            <person name="Komaki H."/>
            <person name="Ichikawa N."/>
            <person name="Hosoyama A."/>
            <person name="Fujita N."/>
            <person name="Igarashi Y."/>
        </authorList>
    </citation>
    <scope>NUCLEOTIDE SEQUENCE [LARGE SCALE GENOMIC DNA]</scope>
    <source>
        <strain evidence="3 4">NBRC 110027</strain>
    </source>
</reference>
<keyword evidence="2" id="KW-0472">Membrane</keyword>
<sequence length="85" mass="9133">MRSPTRNPTTESEHRVRHHHTGRGKPMKGIAIGIVVTIAGLALWLSTEEVENSVISLHKAGMILAIIGAAEALFALLALGKKTKK</sequence>
<feature type="compositionally biased region" description="Polar residues" evidence="1">
    <location>
        <begin position="1"/>
        <end position="10"/>
    </location>
</feature>
<dbReference type="InterPro" id="IPR043762">
    <property type="entry name" value="DUF5708"/>
</dbReference>
<dbReference type="AlphaFoldDB" id="A0A0P4R3J1"/>
<evidence type="ECO:0000256" key="2">
    <source>
        <dbReference type="SAM" id="Phobius"/>
    </source>
</evidence>
<protein>
    <submittedName>
        <fullName evidence="3">Uncharacterized protein</fullName>
    </submittedName>
</protein>
<evidence type="ECO:0000256" key="1">
    <source>
        <dbReference type="SAM" id="MobiDB-lite"/>
    </source>
</evidence>
<organism evidence="3 4">
    <name type="scientific">Streptomyces lydicamycinicus</name>
    <dbReference type="NCBI Taxonomy" id="1546107"/>
    <lineage>
        <taxon>Bacteria</taxon>
        <taxon>Bacillati</taxon>
        <taxon>Actinomycetota</taxon>
        <taxon>Actinomycetes</taxon>
        <taxon>Kitasatosporales</taxon>
        <taxon>Streptomycetaceae</taxon>
        <taxon>Streptomyces</taxon>
    </lineage>
</organism>
<accession>A0A0P4R3J1</accession>
<dbReference type="EMBL" id="BBNO01000002">
    <property type="protein sequence ID" value="GAO07382.1"/>
    <property type="molecule type" value="Genomic_DNA"/>
</dbReference>
<gene>
    <name evidence="3" type="ORF">TPA0598_02_06210</name>
</gene>
<reference evidence="4" key="1">
    <citation type="submission" date="2014-09" db="EMBL/GenBank/DDBJ databases">
        <title>Whole genome shotgun sequence of Streptomyces sp. NBRC 110027.</title>
        <authorList>
            <person name="Komaki H."/>
            <person name="Ichikawa N."/>
            <person name="Katano-Makiyama Y."/>
            <person name="Hosoyama A."/>
            <person name="Hashimoto M."/>
            <person name="Uohara A."/>
            <person name="Kitahashi Y."/>
            <person name="Ohji S."/>
            <person name="Kimura A."/>
            <person name="Yamazoe A."/>
            <person name="Igarashi Y."/>
            <person name="Fujita N."/>
        </authorList>
    </citation>
    <scope>NUCLEOTIDE SEQUENCE [LARGE SCALE GENOMIC DNA]</scope>
    <source>
        <strain evidence="4">NBRC 110027</strain>
    </source>
</reference>
<evidence type="ECO:0000313" key="4">
    <source>
        <dbReference type="Proteomes" id="UP000048965"/>
    </source>
</evidence>
<name>A0A0P4R3J1_9ACTN</name>
<proteinExistence type="predicted"/>